<dbReference type="PROSITE" id="PS00972">
    <property type="entry name" value="USP_1"/>
    <property type="match status" value="1"/>
</dbReference>
<feature type="domain" description="USP" evidence="2">
    <location>
        <begin position="26"/>
        <end position="613"/>
    </location>
</feature>
<evidence type="ECO:0000313" key="3">
    <source>
        <dbReference type="EMBL" id="ELP89810.1"/>
    </source>
</evidence>
<dbReference type="OrthoDB" id="265776at2759"/>
<dbReference type="InterPro" id="IPR018200">
    <property type="entry name" value="USP_CS"/>
</dbReference>
<dbReference type="Pfam" id="PF00443">
    <property type="entry name" value="UCH"/>
    <property type="match status" value="1"/>
</dbReference>
<dbReference type="GeneID" id="14888809"/>
<keyword evidence="1" id="KW-0833">Ubl conjugation pathway</keyword>
<dbReference type="Gene3D" id="3.90.70.10">
    <property type="entry name" value="Cysteine proteinases"/>
    <property type="match status" value="2"/>
</dbReference>
<dbReference type="PANTHER" id="PTHR21646">
    <property type="entry name" value="UBIQUITIN CARBOXYL-TERMINAL HYDROLASE"/>
    <property type="match status" value="1"/>
</dbReference>
<reference evidence="3 4" key="1">
    <citation type="submission" date="2012-10" db="EMBL/GenBank/DDBJ databases">
        <authorList>
            <person name="Zafar N."/>
            <person name="Inman J."/>
            <person name="Hall N."/>
            <person name="Lorenzi H."/>
            <person name="Caler E."/>
        </authorList>
    </citation>
    <scope>NUCLEOTIDE SEQUENCE [LARGE SCALE GENOMIC DNA]</scope>
    <source>
        <strain evidence="3 4">IP1</strain>
    </source>
</reference>
<dbReference type="PROSITE" id="PS50235">
    <property type="entry name" value="USP_3"/>
    <property type="match status" value="1"/>
</dbReference>
<name>A0A0A1U654_ENTIV</name>
<keyword evidence="1" id="KW-0788">Thiol protease</keyword>
<evidence type="ECO:0000256" key="1">
    <source>
        <dbReference type="RuleBase" id="RU366025"/>
    </source>
</evidence>
<dbReference type="AlphaFoldDB" id="A0A0A1U654"/>
<accession>A0A0A1U654</accession>
<proteinExistence type="inferred from homology"/>
<dbReference type="EC" id="3.4.19.12" evidence="1"/>
<keyword evidence="4" id="KW-1185">Reference proteome</keyword>
<sequence length="614" mass="69787">MSRYLRRILKNDEHTRSPGITETGLCGLFNLGNSCYVNSVVQCLAHCDIIQSTSFQVPTPFTKSQKPGDSSLYDNNISLAFFSTVKSMCSTDFSIVTPKAIKDLLGMKYDQFKGHKQQDAQELLIILLDELNLGMFVFLPFCEITEGLNSSLSPPLTEMISHHPYKFLPSSQPAADEIWNRWQNENNSIITHSFCGQQLQRVTCTVCGYHSDSFDPFNCLSMTIPSISRQRGFVTVCVIGSMGPPIYLKILLNASPDVLEIQQRIEKELKKEKDESIRSIDAKHLICSVVQKGKPWKFRPTSHGILSLVNYEKIFAFVDPFLCYDIKEGEEKKDTIAVIIQIRVVKGPHVCVLHNDPIVISVPSTCTGEELINMVHARMSWCGQRGVVKIVNDEFKACGLCGEKIECDGCMARDVMYATDLLYEPKKSKFFSIYLSYDVPDNSENDKMRCCDSFEIGMTQRLKTTAVSLFACLTLFTHGDSFEMIEWKCEKCGKNVAGEVDVTIWRPPKVLIFHLKRFEFTEKFERIKTFERVVFPNTNFDLREYVSNPDWKDPVLYNLFAVVNHDGEIDKGHYSADCKVGEEWYTFSDEKVTPLPAAPSGSDNAYILFYRLVE</sequence>
<dbReference type="RefSeq" id="XP_004256581.1">
    <property type="nucleotide sequence ID" value="XM_004256533.1"/>
</dbReference>
<dbReference type="EMBL" id="KB206573">
    <property type="protein sequence ID" value="ELP89810.1"/>
    <property type="molecule type" value="Genomic_DNA"/>
</dbReference>
<dbReference type="KEGG" id="eiv:EIN_425420"/>
<dbReference type="OMA" id="KXVVAKE"/>
<dbReference type="PROSITE" id="PS00973">
    <property type="entry name" value="USP_2"/>
    <property type="match status" value="1"/>
</dbReference>
<dbReference type="GO" id="GO:0006508">
    <property type="term" value="P:proteolysis"/>
    <property type="evidence" value="ECO:0007669"/>
    <property type="project" value="UniProtKB-KW"/>
</dbReference>
<dbReference type="GO" id="GO:0016579">
    <property type="term" value="P:protein deubiquitination"/>
    <property type="evidence" value="ECO:0007669"/>
    <property type="project" value="InterPro"/>
</dbReference>
<keyword evidence="1" id="KW-0378">Hydrolase</keyword>
<dbReference type="VEuPathDB" id="AmoebaDB:EIN_425420"/>
<keyword evidence="1" id="KW-0645">Protease</keyword>
<dbReference type="InterPro" id="IPR050185">
    <property type="entry name" value="Ub_carboxyl-term_hydrolase"/>
</dbReference>
<comment type="catalytic activity">
    <reaction evidence="1">
        <text>Thiol-dependent hydrolysis of ester, thioester, amide, peptide and isopeptide bonds formed by the C-terminal Gly of ubiquitin (a 76-residue protein attached to proteins as an intracellular targeting signal).</text>
        <dbReference type="EC" id="3.4.19.12"/>
    </reaction>
</comment>
<organism evidence="3 4">
    <name type="scientific">Entamoeba invadens IP1</name>
    <dbReference type="NCBI Taxonomy" id="370355"/>
    <lineage>
        <taxon>Eukaryota</taxon>
        <taxon>Amoebozoa</taxon>
        <taxon>Evosea</taxon>
        <taxon>Archamoebae</taxon>
        <taxon>Mastigamoebida</taxon>
        <taxon>Entamoebidae</taxon>
        <taxon>Entamoeba</taxon>
    </lineage>
</organism>
<gene>
    <name evidence="3" type="ORF">EIN_425420</name>
</gene>
<dbReference type="InterPro" id="IPR028889">
    <property type="entry name" value="USP"/>
</dbReference>
<dbReference type="InterPro" id="IPR001394">
    <property type="entry name" value="Peptidase_C19_UCH"/>
</dbReference>
<protein>
    <recommendedName>
        <fullName evidence="1">Ubiquitin carboxyl-terminal hydrolase</fullName>
        <ecNumber evidence="1">3.4.19.12</ecNumber>
    </recommendedName>
</protein>
<dbReference type="InterPro" id="IPR038765">
    <property type="entry name" value="Papain-like_cys_pep_sf"/>
</dbReference>
<dbReference type="PANTHER" id="PTHR21646:SF23">
    <property type="entry name" value="UBIQUITIN CARBOXYL-TERMINAL HYDROLASE USP2"/>
    <property type="match status" value="1"/>
</dbReference>
<dbReference type="SUPFAM" id="SSF54001">
    <property type="entry name" value="Cysteine proteinases"/>
    <property type="match status" value="1"/>
</dbReference>
<dbReference type="Proteomes" id="UP000014680">
    <property type="component" value="Unassembled WGS sequence"/>
</dbReference>
<dbReference type="GO" id="GO:0004843">
    <property type="term" value="F:cysteine-type deubiquitinase activity"/>
    <property type="evidence" value="ECO:0007669"/>
    <property type="project" value="UniProtKB-UniRule"/>
</dbReference>
<evidence type="ECO:0000259" key="2">
    <source>
        <dbReference type="PROSITE" id="PS50235"/>
    </source>
</evidence>
<comment type="similarity">
    <text evidence="1">Belongs to the peptidase C19 family.</text>
</comment>
<evidence type="ECO:0000313" key="4">
    <source>
        <dbReference type="Proteomes" id="UP000014680"/>
    </source>
</evidence>